<name>A0A380K705_9STRE</name>
<gene>
    <name evidence="3" type="primary">bglA2_1</name>
    <name evidence="3" type="ORF">NCTC13767_02041</name>
</gene>
<keyword evidence="1 3" id="KW-0326">Glycosidase</keyword>
<evidence type="ECO:0000256" key="1">
    <source>
        <dbReference type="ARBA" id="ARBA00023295"/>
    </source>
</evidence>
<dbReference type="Gene3D" id="3.20.20.80">
    <property type="entry name" value="Glycosidases"/>
    <property type="match status" value="1"/>
</dbReference>
<protein>
    <submittedName>
        <fullName evidence="3">6-phospho-beta-glucosidase</fullName>
        <ecNumber evidence="3">3.2.1.86</ecNumber>
    </submittedName>
</protein>
<organism evidence="3 4">
    <name type="scientific">Streptococcus gallolyticus</name>
    <dbReference type="NCBI Taxonomy" id="315405"/>
    <lineage>
        <taxon>Bacteria</taxon>
        <taxon>Bacillati</taxon>
        <taxon>Bacillota</taxon>
        <taxon>Bacilli</taxon>
        <taxon>Lactobacillales</taxon>
        <taxon>Streptococcaceae</taxon>
        <taxon>Streptococcus</taxon>
    </lineage>
</organism>
<dbReference type="AlphaFoldDB" id="A0A380K705"/>
<dbReference type="PANTHER" id="PTHR10353">
    <property type="entry name" value="GLYCOSYL HYDROLASE"/>
    <property type="match status" value="1"/>
</dbReference>
<dbReference type="EMBL" id="UHFM01000006">
    <property type="protein sequence ID" value="SUN60773.1"/>
    <property type="molecule type" value="Genomic_DNA"/>
</dbReference>
<evidence type="ECO:0000256" key="2">
    <source>
        <dbReference type="RuleBase" id="RU003690"/>
    </source>
</evidence>
<keyword evidence="3" id="KW-0378">Hydrolase</keyword>
<evidence type="ECO:0000313" key="4">
    <source>
        <dbReference type="Proteomes" id="UP000254510"/>
    </source>
</evidence>
<dbReference type="InterPro" id="IPR001360">
    <property type="entry name" value="Glyco_hydro_1"/>
</dbReference>
<dbReference type="EC" id="3.2.1.86" evidence="3"/>
<dbReference type="Pfam" id="PF00232">
    <property type="entry name" value="Glyco_hydro_1"/>
    <property type="match status" value="1"/>
</dbReference>
<comment type="similarity">
    <text evidence="2">Belongs to the glycosyl hydrolase 1 family.</text>
</comment>
<reference evidence="3 4" key="1">
    <citation type="submission" date="2018-06" db="EMBL/GenBank/DDBJ databases">
        <authorList>
            <consortium name="Pathogen Informatics"/>
            <person name="Doyle S."/>
        </authorList>
    </citation>
    <scope>NUCLEOTIDE SEQUENCE [LARGE SCALE GENOMIC DNA]</scope>
    <source>
        <strain evidence="3 4">NCTC13767</strain>
    </source>
</reference>
<dbReference type="GO" id="GO:0016052">
    <property type="term" value="P:carbohydrate catabolic process"/>
    <property type="evidence" value="ECO:0007669"/>
    <property type="project" value="TreeGrafter"/>
</dbReference>
<dbReference type="GO" id="GO:0008706">
    <property type="term" value="F:6-phospho-beta-glucosidase activity"/>
    <property type="evidence" value="ECO:0007669"/>
    <property type="project" value="UniProtKB-EC"/>
</dbReference>
<accession>A0A380K705</accession>
<proteinExistence type="inferred from homology"/>
<dbReference type="GO" id="GO:0005829">
    <property type="term" value="C:cytosol"/>
    <property type="evidence" value="ECO:0007669"/>
    <property type="project" value="TreeGrafter"/>
</dbReference>
<sequence length="89" mass="10560">MIKKGFIQKRWGSDFYHRYKEDIALYAEMGFKTFRLSIAWSRIFPNGDDAIPNEAGLAFYDKVFDELNKYGTASSHWLLYLTMNFQSTW</sequence>
<dbReference type="PANTHER" id="PTHR10353:SF122">
    <property type="entry name" value="6-PHOSPHO-BETA-GLUCOSIDASE ASCB-RELATED"/>
    <property type="match status" value="1"/>
</dbReference>
<evidence type="ECO:0000313" key="3">
    <source>
        <dbReference type="EMBL" id="SUN60773.1"/>
    </source>
</evidence>
<dbReference type="SUPFAM" id="SSF51445">
    <property type="entry name" value="(Trans)glycosidases"/>
    <property type="match status" value="1"/>
</dbReference>
<dbReference type="Proteomes" id="UP000254510">
    <property type="component" value="Unassembled WGS sequence"/>
</dbReference>
<dbReference type="InterPro" id="IPR017853">
    <property type="entry name" value="GH"/>
</dbReference>